<dbReference type="GO" id="GO:0005829">
    <property type="term" value="C:cytosol"/>
    <property type="evidence" value="ECO:0007669"/>
    <property type="project" value="TreeGrafter"/>
</dbReference>
<dbReference type="GO" id="GO:0019752">
    <property type="term" value="P:carboxylic acid metabolic process"/>
    <property type="evidence" value="ECO:0007669"/>
    <property type="project" value="InterPro"/>
</dbReference>
<dbReference type="OrthoDB" id="4069699at2759"/>
<name>A0A1X7R9Y0_9SACH</name>
<dbReference type="InterPro" id="IPR001557">
    <property type="entry name" value="L-lactate/malate_DH"/>
</dbReference>
<sequence length="372" mass="40953">MPDAAVLEQEKDTVKIVVLGAAGGIGQSLSLLIKSQLYYVVRSNKRIHLALYDINRDAISGVVADMSHIDTPITISAHYPDEENKESLKDCLTNASIVLIPAGVPRKPGMTRDDLFKVNAGIVSQLTDSIIKYCDLKKIFILLISNPINSLIPVIMNRFKYNESITKDTNIEKRLFGITTLDSTRGSIFLKDTINNLKLTSGLQVMEMPHVPVIGGHSGDTIIPVFSQCSAADNLSQDQISNLINRVQYGGDEIVLAKKGKGSATLSMAHSSFKMLIKFVDLILGNCNDLTITSFISLKNLNQDNEIASGGKELMSRINNLNYFAIPAIVTINGIKEIKFKIIDYLNYNEFNDLLPICLKNLKTNIVTGESF</sequence>
<evidence type="ECO:0000259" key="12">
    <source>
        <dbReference type="Pfam" id="PF00056"/>
    </source>
</evidence>
<comment type="similarity">
    <text evidence="1">Belongs to the LDH/MDH superfamily. MDH type 1 family.</text>
</comment>
<gene>
    <name evidence="14" type="ORF">KASA_0G00385G</name>
</gene>
<evidence type="ECO:0000256" key="11">
    <source>
        <dbReference type="RuleBase" id="RU003369"/>
    </source>
</evidence>
<evidence type="ECO:0000256" key="1">
    <source>
        <dbReference type="ARBA" id="ARBA00008824"/>
    </source>
</evidence>
<proteinExistence type="inferred from homology"/>
<feature type="binding site" evidence="10">
    <location>
        <begin position="144"/>
        <end position="146"/>
    </location>
    <ligand>
        <name>NAD(+)</name>
        <dbReference type="ChEBI" id="CHEBI:57540"/>
    </ligand>
</feature>
<dbReference type="Proteomes" id="UP000196158">
    <property type="component" value="Unassembled WGS sequence"/>
</dbReference>
<dbReference type="InterPro" id="IPR022383">
    <property type="entry name" value="Lactate/malate_DH_C"/>
</dbReference>
<dbReference type="STRING" id="1789683.A0A1X7R9Y0"/>
<evidence type="ECO:0000256" key="10">
    <source>
        <dbReference type="PIRSR" id="PIRSR000102-3"/>
    </source>
</evidence>
<evidence type="ECO:0000256" key="3">
    <source>
        <dbReference type="ARBA" id="ARBA00012995"/>
    </source>
</evidence>
<keyword evidence="6 10" id="KW-0520">NAD</keyword>
<dbReference type="InterPro" id="IPR015955">
    <property type="entry name" value="Lactate_DH/Glyco_Ohase_4_C"/>
</dbReference>
<comment type="subunit">
    <text evidence="2">Homodimer.</text>
</comment>
<dbReference type="InterPro" id="IPR010097">
    <property type="entry name" value="Malate_DH_type1"/>
</dbReference>
<dbReference type="PANTHER" id="PTHR11540">
    <property type="entry name" value="MALATE AND LACTATE DEHYDROGENASE"/>
    <property type="match status" value="1"/>
</dbReference>
<evidence type="ECO:0000256" key="6">
    <source>
        <dbReference type="ARBA" id="ARBA00023027"/>
    </source>
</evidence>
<evidence type="ECO:0000256" key="8">
    <source>
        <dbReference type="PIRSR" id="PIRSR000102-1"/>
    </source>
</evidence>
<dbReference type="FunFam" id="3.40.50.720:FF:000268">
    <property type="entry name" value="Malate dehydrogenase"/>
    <property type="match status" value="1"/>
</dbReference>
<feature type="binding site" evidence="9">
    <location>
        <position position="185"/>
    </location>
    <ligand>
        <name>substrate</name>
    </ligand>
</feature>
<dbReference type="NCBIfam" id="TIGR01772">
    <property type="entry name" value="MDH_euk_gproteo"/>
    <property type="match status" value="1"/>
</dbReference>
<evidence type="ECO:0000256" key="2">
    <source>
        <dbReference type="ARBA" id="ARBA00011738"/>
    </source>
</evidence>
<dbReference type="InterPro" id="IPR036291">
    <property type="entry name" value="NAD(P)-bd_dom_sf"/>
</dbReference>
<feature type="domain" description="Lactate/malate dehydrogenase N-terminal" evidence="12">
    <location>
        <begin position="14"/>
        <end position="161"/>
    </location>
</feature>
<evidence type="ECO:0000256" key="7">
    <source>
        <dbReference type="ARBA" id="ARBA00048313"/>
    </source>
</evidence>
<protein>
    <recommendedName>
        <fullName evidence="3">malate dehydrogenase</fullName>
        <ecNumber evidence="3">1.1.1.37</ecNumber>
    </recommendedName>
</protein>
<feature type="binding site" evidence="9">
    <location>
        <position position="146"/>
    </location>
    <ligand>
        <name>substrate</name>
    </ligand>
</feature>
<feature type="binding site" evidence="10">
    <location>
        <begin position="20"/>
        <end position="26"/>
    </location>
    <ligand>
        <name>NAD(+)</name>
        <dbReference type="ChEBI" id="CHEBI:57540"/>
    </ligand>
</feature>
<dbReference type="Pfam" id="PF00056">
    <property type="entry name" value="Ldh_1_N"/>
    <property type="match status" value="1"/>
</dbReference>
<dbReference type="SUPFAM" id="SSF51735">
    <property type="entry name" value="NAD(P)-binding Rossmann-fold domains"/>
    <property type="match status" value="1"/>
</dbReference>
<feature type="active site" description="Proton acceptor" evidence="8">
    <location>
        <position position="217"/>
    </location>
</feature>
<feature type="binding site" evidence="9">
    <location>
        <position position="112"/>
    </location>
    <ligand>
        <name>substrate</name>
    </ligand>
</feature>
<keyword evidence="4" id="KW-0816">Tricarboxylic acid cycle</keyword>
<dbReference type="Pfam" id="PF02866">
    <property type="entry name" value="Ldh_1_C"/>
    <property type="match status" value="1"/>
</dbReference>
<dbReference type="InterPro" id="IPR001236">
    <property type="entry name" value="Lactate/malate_DH_N"/>
</dbReference>
<feature type="binding site" evidence="10">
    <location>
        <position position="53"/>
    </location>
    <ligand>
        <name>NAD(+)</name>
        <dbReference type="ChEBI" id="CHEBI:57540"/>
    </ligand>
</feature>
<accession>A0A1X7R9Y0</accession>
<keyword evidence="15" id="KW-1185">Reference proteome</keyword>
<keyword evidence="5 11" id="KW-0560">Oxidoreductase</keyword>
<dbReference type="SUPFAM" id="SSF56327">
    <property type="entry name" value="LDH C-terminal domain-like"/>
    <property type="match status" value="1"/>
</dbReference>
<evidence type="ECO:0000256" key="9">
    <source>
        <dbReference type="PIRSR" id="PIRSR000102-2"/>
    </source>
</evidence>
<evidence type="ECO:0000259" key="13">
    <source>
        <dbReference type="Pfam" id="PF02866"/>
    </source>
</evidence>
<comment type="catalytic activity">
    <reaction evidence="7">
        <text>(S)-malate + NAD(+) = oxaloacetate + NADH + H(+)</text>
        <dbReference type="Rhea" id="RHEA:21432"/>
        <dbReference type="ChEBI" id="CHEBI:15378"/>
        <dbReference type="ChEBI" id="CHEBI:15589"/>
        <dbReference type="ChEBI" id="CHEBI:16452"/>
        <dbReference type="ChEBI" id="CHEBI:57540"/>
        <dbReference type="ChEBI" id="CHEBI:57945"/>
        <dbReference type="EC" id="1.1.1.37"/>
    </reaction>
</comment>
<dbReference type="GO" id="GO:0030060">
    <property type="term" value="F:L-malate dehydrogenase (NAD+) activity"/>
    <property type="evidence" value="ECO:0007669"/>
    <property type="project" value="UniProtKB-EC"/>
</dbReference>
<dbReference type="FunFam" id="3.90.110.10:FF:000009">
    <property type="entry name" value="Malate dehydrogenase"/>
    <property type="match status" value="1"/>
</dbReference>
<feature type="binding site" evidence="10">
    <location>
        <position position="268"/>
    </location>
    <ligand>
        <name>NAD(+)</name>
        <dbReference type="ChEBI" id="CHEBI:57540"/>
    </ligand>
</feature>
<dbReference type="EC" id="1.1.1.37" evidence="3"/>
<evidence type="ECO:0000313" key="15">
    <source>
        <dbReference type="Proteomes" id="UP000196158"/>
    </source>
</evidence>
<dbReference type="Gene3D" id="3.40.50.720">
    <property type="entry name" value="NAD(P)-binding Rossmann-like Domain"/>
    <property type="match status" value="1"/>
</dbReference>
<dbReference type="PANTHER" id="PTHR11540:SF16">
    <property type="entry name" value="MALATE DEHYDROGENASE, MITOCHONDRIAL"/>
    <property type="match status" value="1"/>
</dbReference>
<dbReference type="EMBL" id="FXLY01000012">
    <property type="protein sequence ID" value="SMN22452.1"/>
    <property type="molecule type" value="Genomic_DNA"/>
</dbReference>
<feature type="binding site" evidence="9">
    <location>
        <position position="106"/>
    </location>
    <ligand>
        <name>substrate</name>
    </ligand>
</feature>
<evidence type="ECO:0000256" key="4">
    <source>
        <dbReference type="ARBA" id="ARBA00022532"/>
    </source>
</evidence>
<organism evidence="14 15">
    <name type="scientific">Maudiozyma saulgeensis</name>
    <dbReference type="NCBI Taxonomy" id="1789683"/>
    <lineage>
        <taxon>Eukaryota</taxon>
        <taxon>Fungi</taxon>
        <taxon>Dikarya</taxon>
        <taxon>Ascomycota</taxon>
        <taxon>Saccharomycotina</taxon>
        <taxon>Saccharomycetes</taxon>
        <taxon>Saccharomycetales</taxon>
        <taxon>Saccharomycetaceae</taxon>
        <taxon>Maudiozyma</taxon>
    </lineage>
</organism>
<dbReference type="PIRSF" id="PIRSF000102">
    <property type="entry name" value="Lac_mal_DH"/>
    <property type="match status" value="1"/>
</dbReference>
<feature type="domain" description="Lactate/malate dehydrogenase C-terminal" evidence="13">
    <location>
        <begin position="179"/>
        <end position="372"/>
    </location>
</feature>
<dbReference type="GO" id="GO:0006099">
    <property type="term" value="P:tricarboxylic acid cycle"/>
    <property type="evidence" value="ECO:0007669"/>
    <property type="project" value="UniProtKB-KW"/>
</dbReference>
<feature type="binding site" evidence="10">
    <location>
        <position position="119"/>
    </location>
    <ligand>
        <name>NAD(+)</name>
        <dbReference type="ChEBI" id="CHEBI:57540"/>
    </ligand>
</feature>
<dbReference type="AlphaFoldDB" id="A0A1X7R9Y0"/>
<reference evidence="14 15" key="1">
    <citation type="submission" date="2017-04" db="EMBL/GenBank/DDBJ databases">
        <authorList>
            <person name="Afonso C.L."/>
            <person name="Miller P.J."/>
            <person name="Scott M.A."/>
            <person name="Spackman E."/>
            <person name="Goraichik I."/>
            <person name="Dimitrov K.M."/>
            <person name="Suarez D.L."/>
            <person name="Swayne D.E."/>
        </authorList>
    </citation>
    <scope>NUCLEOTIDE SEQUENCE [LARGE SCALE GENOMIC DNA]</scope>
</reference>
<dbReference type="Gene3D" id="3.90.110.10">
    <property type="entry name" value="Lactate dehydrogenase/glycoside hydrolase, family 4, C-terminal"/>
    <property type="match status" value="1"/>
</dbReference>
<evidence type="ECO:0000256" key="5">
    <source>
        <dbReference type="ARBA" id="ARBA00023002"/>
    </source>
</evidence>
<evidence type="ECO:0000313" key="14">
    <source>
        <dbReference type="EMBL" id="SMN22452.1"/>
    </source>
</evidence>
<dbReference type="GO" id="GO:0070013">
    <property type="term" value="C:intracellular organelle lumen"/>
    <property type="evidence" value="ECO:0007669"/>
    <property type="project" value="UniProtKB-ARBA"/>
</dbReference>